<keyword evidence="2 5" id="KW-0689">Ribosomal protein</keyword>
<reference evidence="6" key="1">
    <citation type="submission" date="2017-09" db="EMBL/GenBank/DDBJ databases">
        <title>Depth-based differentiation of microbial function through sediment-hosted aquifers and enrichment of novel symbionts in the deep terrestrial subsurface.</title>
        <authorList>
            <person name="Probst A.J."/>
            <person name="Ladd B."/>
            <person name="Jarett J.K."/>
            <person name="Geller-Mcgrath D.E."/>
            <person name="Sieber C.M.K."/>
            <person name="Emerson J.B."/>
            <person name="Anantharaman K."/>
            <person name="Thomas B.C."/>
            <person name="Malmstrom R."/>
            <person name="Stieglmeier M."/>
            <person name="Klingl A."/>
            <person name="Woyke T."/>
            <person name="Ryan C.M."/>
            <person name="Banfield J.F."/>
        </authorList>
    </citation>
    <scope>NUCLEOTIDE SEQUENCE [LARGE SCALE GENOMIC DNA]</scope>
</reference>
<proteinExistence type="inferred from homology"/>
<evidence type="ECO:0000256" key="4">
    <source>
        <dbReference type="RuleBase" id="RU003636"/>
    </source>
</evidence>
<dbReference type="GO" id="GO:0015934">
    <property type="term" value="C:large ribosomal subunit"/>
    <property type="evidence" value="ECO:0007669"/>
    <property type="project" value="InterPro"/>
</dbReference>
<accession>A0A2M8L565</accession>
<dbReference type="EMBL" id="PFEL01000083">
    <property type="protein sequence ID" value="PJE68984.1"/>
    <property type="molecule type" value="Genomic_DNA"/>
</dbReference>
<comment type="caution">
    <text evidence="5">The sequence shown here is derived from an EMBL/GenBank/DDBJ whole genome shotgun (WGS) entry which is preliminary data.</text>
</comment>
<sequence length="118" mass="13247">MPTQKKIFTVQNLTEKFKQAKGLVLTDYSGLDVNQINNLRMEVKKAGGEFEVVKNRLLSRAASEAKHQATNLELTGQTAALWVYENDPAPLKALNEFIKKSDLPKIKTGFWEGILLSK</sequence>
<keyword evidence="3" id="KW-0687">Ribonucleoprotein</keyword>
<evidence type="ECO:0000313" key="5">
    <source>
        <dbReference type="EMBL" id="PJE68984.1"/>
    </source>
</evidence>
<dbReference type="InterPro" id="IPR002363">
    <property type="entry name" value="Ribosomal_uL10_CS_bac"/>
</dbReference>
<dbReference type="GO" id="GO:0003735">
    <property type="term" value="F:structural constituent of ribosome"/>
    <property type="evidence" value="ECO:0007669"/>
    <property type="project" value="InterPro"/>
</dbReference>
<evidence type="ECO:0000256" key="3">
    <source>
        <dbReference type="ARBA" id="ARBA00023274"/>
    </source>
</evidence>
<dbReference type="InterPro" id="IPR043141">
    <property type="entry name" value="Ribosomal_uL10-like_sf"/>
</dbReference>
<dbReference type="PROSITE" id="PS01109">
    <property type="entry name" value="RIBOSOMAL_L10"/>
    <property type="match status" value="1"/>
</dbReference>
<comment type="similarity">
    <text evidence="1">Belongs to the universal ribosomal protein uL10 family.</text>
</comment>
<dbReference type="GO" id="GO:0006412">
    <property type="term" value="P:translation"/>
    <property type="evidence" value="ECO:0007669"/>
    <property type="project" value="InterPro"/>
</dbReference>
<dbReference type="Pfam" id="PF00466">
    <property type="entry name" value="Ribosomal_L10"/>
    <property type="match status" value="1"/>
</dbReference>
<evidence type="ECO:0000256" key="2">
    <source>
        <dbReference type="ARBA" id="ARBA00022980"/>
    </source>
</evidence>
<gene>
    <name evidence="5" type="primary">rplJ</name>
    <name evidence="5" type="ORF">COU96_02220</name>
</gene>
<protein>
    <recommendedName>
        <fullName evidence="4">50S ribosomal protein L10</fullName>
    </recommendedName>
</protein>
<dbReference type="SUPFAM" id="SSF160369">
    <property type="entry name" value="Ribosomal protein L10-like"/>
    <property type="match status" value="1"/>
</dbReference>
<feature type="non-terminal residue" evidence="5">
    <location>
        <position position="118"/>
    </location>
</feature>
<dbReference type="InterPro" id="IPR001790">
    <property type="entry name" value="Ribosomal_uL10"/>
</dbReference>
<dbReference type="InterPro" id="IPR047865">
    <property type="entry name" value="Ribosomal_uL10_bac_type"/>
</dbReference>
<evidence type="ECO:0000256" key="1">
    <source>
        <dbReference type="ARBA" id="ARBA00008889"/>
    </source>
</evidence>
<dbReference type="Gene3D" id="3.30.70.1730">
    <property type="match status" value="1"/>
</dbReference>
<evidence type="ECO:0000313" key="6">
    <source>
        <dbReference type="Proteomes" id="UP000229500"/>
    </source>
</evidence>
<dbReference type="AlphaFoldDB" id="A0A2M8L565"/>
<name>A0A2M8L565_9BACT</name>
<dbReference type="CDD" id="cd05797">
    <property type="entry name" value="Ribosomal_L10"/>
    <property type="match status" value="1"/>
</dbReference>
<dbReference type="Proteomes" id="UP000229500">
    <property type="component" value="Unassembled WGS sequence"/>
</dbReference>
<organism evidence="5 6">
    <name type="scientific">Candidatus Shapirobacteria bacterium CG10_big_fil_rev_8_21_14_0_10_38_14</name>
    <dbReference type="NCBI Taxonomy" id="1974483"/>
    <lineage>
        <taxon>Bacteria</taxon>
        <taxon>Candidatus Shapironibacteriota</taxon>
    </lineage>
</organism>
<dbReference type="PANTHER" id="PTHR11560">
    <property type="entry name" value="39S RIBOSOMAL PROTEIN L10, MITOCHONDRIAL"/>
    <property type="match status" value="1"/>
</dbReference>
<dbReference type="NCBIfam" id="NF000955">
    <property type="entry name" value="PRK00099.1-1"/>
    <property type="match status" value="1"/>
</dbReference>